<evidence type="ECO:0000313" key="11">
    <source>
        <dbReference type="Proteomes" id="UP000027195"/>
    </source>
</evidence>
<accession>A0A067MH35</accession>
<keyword evidence="3 7" id="KW-0812">Transmembrane</keyword>
<evidence type="ECO:0000313" key="10">
    <source>
        <dbReference type="EMBL" id="KDQ15108.1"/>
    </source>
</evidence>
<evidence type="ECO:0000256" key="2">
    <source>
        <dbReference type="ARBA" id="ARBA00022448"/>
    </source>
</evidence>
<dbReference type="CDD" id="cd08760">
    <property type="entry name" value="Cyt_b561_FRRS1_like"/>
    <property type="match status" value="1"/>
</dbReference>
<dbReference type="HOGENOM" id="CLU_038404_0_0_1"/>
<name>A0A067MH35_BOTB1</name>
<dbReference type="SUPFAM" id="SSF49344">
    <property type="entry name" value="CBD9-like"/>
    <property type="match status" value="1"/>
</dbReference>
<dbReference type="Pfam" id="PF16010">
    <property type="entry name" value="CDH-cyt"/>
    <property type="match status" value="1"/>
</dbReference>
<evidence type="ECO:0000256" key="8">
    <source>
        <dbReference type="SAM" id="SignalP"/>
    </source>
</evidence>
<feature type="chain" id="PRO_5001644698" description="Cytochrome b561 domain-containing protein" evidence="8">
    <location>
        <begin position="22"/>
        <end position="391"/>
    </location>
</feature>
<sequence length="391" mass="42232">MGSPFWLALLVFFSGFLGAFATNGDSFCDNTGICVTATVNGSNILYALKAPMPASKLGWIAVGFGDQMPNSPMIITWPNSNGHITISQREATAHVMPQVQSDPLRIASLVPDQVSLSGDTTTIVVSVPNDSKTKVNQIYALSTTRPSSDDPAATLVQHLTSGTFTLDLAKTLPSSNGTTGSSGTNHPAVFTSPPFTMMEKKIIAHAVLCSLGFLIFLPIGALLARFRVVNPYWFKLHFMVQLGLAGPVIIAGWALAVNVVGENGGPHFSDSHQKAGLALFILYIIQVLVGLFIHYVKPSAPRARPPQNYFHVVIGLSIVALAFYNAHKGYSYEWPAFTGRTTPKGVNIVWIIWVVIMPLTYFAGLSMVKRQYANEKQAREAHYAEPKAAPA</sequence>
<feature type="transmembrane region" description="Helical" evidence="7">
    <location>
        <begin position="236"/>
        <end position="256"/>
    </location>
</feature>
<feature type="transmembrane region" description="Helical" evidence="7">
    <location>
        <begin position="202"/>
        <end position="224"/>
    </location>
</feature>
<feature type="transmembrane region" description="Helical" evidence="7">
    <location>
        <begin position="347"/>
        <end position="368"/>
    </location>
</feature>
<dbReference type="Gene3D" id="1.20.120.1770">
    <property type="match status" value="1"/>
</dbReference>
<protein>
    <recommendedName>
        <fullName evidence="9">Cytochrome b561 domain-containing protein</fullName>
    </recommendedName>
</protein>
<feature type="transmembrane region" description="Helical" evidence="7">
    <location>
        <begin position="308"/>
        <end position="327"/>
    </location>
</feature>
<keyword evidence="11" id="KW-1185">Reference proteome</keyword>
<evidence type="ECO:0000256" key="5">
    <source>
        <dbReference type="ARBA" id="ARBA00022989"/>
    </source>
</evidence>
<dbReference type="AlphaFoldDB" id="A0A067MH35"/>
<evidence type="ECO:0000259" key="9">
    <source>
        <dbReference type="PROSITE" id="PS50939"/>
    </source>
</evidence>
<dbReference type="Pfam" id="PF03188">
    <property type="entry name" value="Cytochrom_B561"/>
    <property type="match status" value="1"/>
</dbReference>
<keyword evidence="8" id="KW-0732">Signal</keyword>
<dbReference type="PROSITE" id="PS50939">
    <property type="entry name" value="CYTOCHROME_B561"/>
    <property type="match status" value="1"/>
</dbReference>
<feature type="transmembrane region" description="Helical" evidence="7">
    <location>
        <begin position="276"/>
        <end position="296"/>
    </location>
</feature>
<gene>
    <name evidence="10" type="ORF">BOTBODRAFT_32087</name>
</gene>
<dbReference type="GO" id="GO:0016020">
    <property type="term" value="C:membrane"/>
    <property type="evidence" value="ECO:0007669"/>
    <property type="project" value="UniProtKB-SubCell"/>
</dbReference>
<feature type="signal peptide" evidence="8">
    <location>
        <begin position="1"/>
        <end position="21"/>
    </location>
</feature>
<keyword evidence="6 7" id="KW-0472">Membrane</keyword>
<dbReference type="CDD" id="cd09630">
    <property type="entry name" value="CDH_like_cytochrome"/>
    <property type="match status" value="1"/>
</dbReference>
<comment type="subcellular location">
    <subcellularLocation>
        <location evidence="1">Membrane</location>
    </subcellularLocation>
</comment>
<feature type="domain" description="Cytochrome b561" evidence="9">
    <location>
        <begin position="155"/>
        <end position="366"/>
    </location>
</feature>
<evidence type="ECO:0000256" key="1">
    <source>
        <dbReference type="ARBA" id="ARBA00004370"/>
    </source>
</evidence>
<dbReference type="PANTHER" id="PTHR47797:SF3">
    <property type="entry name" value="CYTOCHROME B561 DOMAIN-CONTAINING PROTEIN"/>
    <property type="match status" value="1"/>
</dbReference>
<dbReference type="InterPro" id="IPR015920">
    <property type="entry name" value="Cellobiose_DH-like_cyt"/>
</dbReference>
<proteinExistence type="predicted"/>
<keyword evidence="4" id="KW-0249">Electron transport</keyword>
<evidence type="ECO:0000256" key="6">
    <source>
        <dbReference type="ARBA" id="ARBA00023136"/>
    </source>
</evidence>
<dbReference type="InterPro" id="IPR005018">
    <property type="entry name" value="DOMON_domain"/>
</dbReference>
<dbReference type="SMART" id="SM00664">
    <property type="entry name" value="DoH"/>
    <property type="match status" value="1"/>
</dbReference>
<keyword evidence="5 7" id="KW-1133">Transmembrane helix</keyword>
<dbReference type="Proteomes" id="UP000027195">
    <property type="component" value="Unassembled WGS sequence"/>
</dbReference>
<evidence type="ECO:0000256" key="3">
    <source>
        <dbReference type="ARBA" id="ARBA00022692"/>
    </source>
</evidence>
<organism evidence="10 11">
    <name type="scientific">Botryobasidium botryosum (strain FD-172 SS1)</name>
    <dbReference type="NCBI Taxonomy" id="930990"/>
    <lineage>
        <taxon>Eukaryota</taxon>
        <taxon>Fungi</taxon>
        <taxon>Dikarya</taxon>
        <taxon>Basidiomycota</taxon>
        <taxon>Agaricomycotina</taxon>
        <taxon>Agaricomycetes</taxon>
        <taxon>Cantharellales</taxon>
        <taxon>Botryobasidiaceae</taxon>
        <taxon>Botryobasidium</taxon>
    </lineage>
</organism>
<keyword evidence="2" id="KW-0813">Transport</keyword>
<dbReference type="SMART" id="SM00665">
    <property type="entry name" value="B561"/>
    <property type="match status" value="1"/>
</dbReference>
<dbReference type="InterPro" id="IPR006593">
    <property type="entry name" value="Cyt_b561/ferric_Rdtase_TM"/>
</dbReference>
<evidence type="ECO:0000256" key="4">
    <source>
        <dbReference type="ARBA" id="ARBA00022982"/>
    </source>
</evidence>
<dbReference type="EMBL" id="KL198034">
    <property type="protein sequence ID" value="KDQ15108.1"/>
    <property type="molecule type" value="Genomic_DNA"/>
</dbReference>
<dbReference type="OrthoDB" id="19261at2759"/>
<dbReference type="PANTHER" id="PTHR47797">
    <property type="entry name" value="DEHYDROGENASE, PUTATIVE (AFU_ORTHOLOGUE AFUA_8G05805)-RELATED"/>
    <property type="match status" value="1"/>
</dbReference>
<evidence type="ECO:0000256" key="7">
    <source>
        <dbReference type="SAM" id="Phobius"/>
    </source>
</evidence>
<reference evidence="11" key="1">
    <citation type="journal article" date="2014" name="Proc. Natl. Acad. Sci. U.S.A.">
        <title>Extensive sampling of basidiomycete genomes demonstrates inadequacy of the white-rot/brown-rot paradigm for wood decay fungi.</title>
        <authorList>
            <person name="Riley R."/>
            <person name="Salamov A.A."/>
            <person name="Brown D.W."/>
            <person name="Nagy L.G."/>
            <person name="Floudas D."/>
            <person name="Held B.W."/>
            <person name="Levasseur A."/>
            <person name="Lombard V."/>
            <person name="Morin E."/>
            <person name="Otillar R."/>
            <person name="Lindquist E.A."/>
            <person name="Sun H."/>
            <person name="LaButti K.M."/>
            <person name="Schmutz J."/>
            <person name="Jabbour D."/>
            <person name="Luo H."/>
            <person name="Baker S.E."/>
            <person name="Pisabarro A.G."/>
            <person name="Walton J.D."/>
            <person name="Blanchette R.A."/>
            <person name="Henrissat B."/>
            <person name="Martin F."/>
            <person name="Cullen D."/>
            <person name="Hibbett D.S."/>
            <person name="Grigoriev I.V."/>
        </authorList>
    </citation>
    <scope>NUCLEOTIDE SEQUENCE [LARGE SCALE GENOMIC DNA]</scope>
    <source>
        <strain evidence="11">FD-172 SS1</strain>
    </source>
</reference>
<dbReference type="InParanoid" id="A0A067MH35"/>
<dbReference type="STRING" id="930990.A0A067MH35"/>